<dbReference type="SUPFAM" id="SSF49303">
    <property type="entry name" value="beta-Galactosidase/glucuronidase domain"/>
    <property type="match status" value="1"/>
</dbReference>
<dbReference type="Pfam" id="PF00703">
    <property type="entry name" value="Glyco_hydro_2"/>
    <property type="match status" value="1"/>
</dbReference>
<organism evidence="6 7">
    <name type="scientific">Psychrosphaera algicola</name>
    <dbReference type="NCBI Taxonomy" id="3023714"/>
    <lineage>
        <taxon>Bacteria</taxon>
        <taxon>Pseudomonadati</taxon>
        <taxon>Pseudomonadota</taxon>
        <taxon>Gammaproteobacteria</taxon>
        <taxon>Alteromonadales</taxon>
        <taxon>Pseudoalteromonadaceae</taxon>
        <taxon>Psychrosphaera</taxon>
    </lineage>
</organism>
<dbReference type="SUPFAM" id="SSF49785">
    <property type="entry name" value="Galactose-binding domain-like"/>
    <property type="match status" value="1"/>
</dbReference>
<dbReference type="InterPro" id="IPR006103">
    <property type="entry name" value="Glyco_hydro_2_cat"/>
</dbReference>
<dbReference type="PANTHER" id="PTHR42732:SF1">
    <property type="entry name" value="BETA-MANNOSIDASE"/>
    <property type="match status" value="1"/>
</dbReference>
<feature type="domain" description="Glycoside hydrolase family 2 catalytic" evidence="5">
    <location>
        <begin position="186"/>
        <end position="260"/>
    </location>
</feature>
<protein>
    <submittedName>
        <fullName evidence="6">Glycoside hydrolase family 2 TIM barrel-domain containing protein</fullName>
    </submittedName>
</protein>
<gene>
    <name evidence="6" type="ORF">PN838_08530</name>
</gene>
<dbReference type="InterPro" id="IPR008979">
    <property type="entry name" value="Galactose-bd-like_sf"/>
</dbReference>
<evidence type="ECO:0000256" key="3">
    <source>
        <dbReference type="ARBA" id="ARBA00023295"/>
    </source>
</evidence>
<dbReference type="PANTHER" id="PTHR42732">
    <property type="entry name" value="BETA-GALACTOSIDASE"/>
    <property type="match status" value="1"/>
</dbReference>
<evidence type="ECO:0000256" key="2">
    <source>
        <dbReference type="ARBA" id="ARBA00022801"/>
    </source>
</evidence>
<comment type="caution">
    <text evidence="6">The sequence shown here is derived from an EMBL/GenBank/DDBJ whole genome shotgun (WGS) entry which is preliminary data.</text>
</comment>
<accession>A0ABT5FCE1</accession>
<dbReference type="SUPFAM" id="SSF51445">
    <property type="entry name" value="(Trans)glycosidases"/>
    <property type="match status" value="1"/>
</dbReference>
<dbReference type="InterPro" id="IPR013783">
    <property type="entry name" value="Ig-like_fold"/>
</dbReference>
<feature type="domain" description="Glycoside hydrolase family 2 immunoglobulin-like beta-sandwich" evidence="4">
    <location>
        <begin position="76"/>
        <end position="179"/>
    </location>
</feature>
<reference evidence="6 7" key="1">
    <citation type="submission" date="2023-01" db="EMBL/GenBank/DDBJ databases">
        <title>Psychrosphaera sp. nov., isolated from marine algae.</title>
        <authorList>
            <person name="Bayburt H."/>
            <person name="Choi B.J."/>
            <person name="Kim J.M."/>
            <person name="Choi D.G."/>
            <person name="Jeon C.O."/>
        </authorList>
    </citation>
    <scope>NUCLEOTIDE SEQUENCE [LARGE SCALE GENOMIC DNA]</scope>
    <source>
        <strain evidence="6 7">G1-22</strain>
    </source>
</reference>
<dbReference type="Gene3D" id="3.20.20.80">
    <property type="entry name" value="Glycosidases"/>
    <property type="match status" value="1"/>
</dbReference>
<comment type="similarity">
    <text evidence="1">Belongs to the glycosyl hydrolase 2 family.</text>
</comment>
<dbReference type="GO" id="GO:0016787">
    <property type="term" value="F:hydrolase activity"/>
    <property type="evidence" value="ECO:0007669"/>
    <property type="project" value="UniProtKB-KW"/>
</dbReference>
<proteinExistence type="inferred from homology"/>
<dbReference type="Proteomes" id="UP001528411">
    <property type="component" value="Unassembled WGS sequence"/>
</dbReference>
<evidence type="ECO:0000259" key="4">
    <source>
        <dbReference type="Pfam" id="PF00703"/>
    </source>
</evidence>
<dbReference type="InterPro" id="IPR017853">
    <property type="entry name" value="GH"/>
</dbReference>
<evidence type="ECO:0000259" key="5">
    <source>
        <dbReference type="Pfam" id="PF02836"/>
    </source>
</evidence>
<dbReference type="Gene3D" id="2.60.40.10">
    <property type="entry name" value="Immunoglobulins"/>
    <property type="match status" value="1"/>
</dbReference>
<dbReference type="InterPro" id="IPR036156">
    <property type="entry name" value="Beta-gal/glucu_dom_sf"/>
</dbReference>
<dbReference type="EMBL" id="JAQOMS010000002">
    <property type="protein sequence ID" value="MDC2888814.1"/>
    <property type="molecule type" value="Genomic_DNA"/>
</dbReference>
<dbReference type="Gene3D" id="2.60.120.260">
    <property type="entry name" value="Galactose-binding domain-like"/>
    <property type="match status" value="1"/>
</dbReference>
<evidence type="ECO:0000256" key="1">
    <source>
        <dbReference type="ARBA" id="ARBA00007401"/>
    </source>
</evidence>
<keyword evidence="2 6" id="KW-0378">Hydrolase</keyword>
<dbReference type="InterPro" id="IPR006102">
    <property type="entry name" value="Ig-like_GH2"/>
</dbReference>
<keyword evidence="7" id="KW-1185">Reference proteome</keyword>
<sequence length="284" mass="32260">MNSEVWINGHYLGKKAYGYISFQYDIGQYLTAGTNHIAVRVDNLKEPSARWYHPAGIYAPVSLTVMDAQSYVQNNGVYVTTSINKDKSAQATVKLEYANTRNESLYVESKIVDQTGRPVLVENNPLPACTSENCSTTSQLTLYKPKLWDTETPNLYTLSTTIRSADNVYDTVDTRFGIRTIKWDTKTGFWLNDKVTKLKGVSEHWEGGPVGGAWTKPLLRWKLALFKEMGVNAIRTAHNPYPPIFYELCDEMGILVMDEVFDGWSKRHRLTMVSRRLKTIGKQI</sequence>
<dbReference type="Pfam" id="PF02836">
    <property type="entry name" value="Glyco_hydro_2_C"/>
    <property type="match status" value="1"/>
</dbReference>
<keyword evidence="3" id="KW-0326">Glycosidase</keyword>
<evidence type="ECO:0000313" key="7">
    <source>
        <dbReference type="Proteomes" id="UP001528411"/>
    </source>
</evidence>
<name>A0ABT5FCE1_9GAMM</name>
<dbReference type="InterPro" id="IPR051913">
    <property type="entry name" value="GH2_Domain-Containing"/>
</dbReference>
<dbReference type="RefSeq" id="WP_272180383.1">
    <property type="nucleotide sequence ID" value="NZ_JAQOMS010000002.1"/>
</dbReference>
<evidence type="ECO:0000313" key="6">
    <source>
        <dbReference type="EMBL" id="MDC2888814.1"/>
    </source>
</evidence>